<protein>
    <submittedName>
        <fullName evidence="1">Uncharacterized protein</fullName>
    </submittedName>
</protein>
<accession>A0A974E2J8</accession>
<name>A0A974E2J8_XENLA</name>
<evidence type="ECO:0000313" key="1">
    <source>
        <dbReference type="EMBL" id="OCU02434.1"/>
    </source>
</evidence>
<evidence type="ECO:0000313" key="2">
    <source>
        <dbReference type="Proteomes" id="UP000694892"/>
    </source>
</evidence>
<dbReference type="EMBL" id="CM004466">
    <property type="protein sequence ID" value="OCU02434.1"/>
    <property type="molecule type" value="Genomic_DNA"/>
</dbReference>
<sequence length="145" mass="16214">MCQCIRGGGEKEELWLLLTSGSSDWPLNSDCQTHYRPIRKNRLCCVVLCCALPCGRMNHRGRQGEMPGVRALTLSVPLLLQHHWLGPLHDRAPSALSCVTRIVICLCVCVAKSHHLSPVYETCQRERIIMGIVFKPQAKGLLRDG</sequence>
<dbReference type="Proteomes" id="UP000694892">
    <property type="component" value="Chromosome 1L"/>
</dbReference>
<dbReference type="AlphaFoldDB" id="A0A974E2J8"/>
<gene>
    <name evidence="1" type="ORF">XELAEV_18008197mg</name>
</gene>
<organism evidence="1 2">
    <name type="scientific">Xenopus laevis</name>
    <name type="common">African clawed frog</name>
    <dbReference type="NCBI Taxonomy" id="8355"/>
    <lineage>
        <taxon>Eukaryota</taxon>
        <taxon>Metazoa</taxon>
        <taxon>Chordata</taxon>
        <taxon>Craniata</taxon>
        <taxon>Vertebrata</taxon>
        <taxon>Euteleostomi</taxon>
        <taxon>Amphibia</taxon>
        <taxon>Batrachia</taxon>
        <taxon>Anura</taxon>
        <taxon>Pipoidea</taxon>
        <taxon>Pipidae</taxon>
        <taxon>Xenopodinae</taxon>
        <taxon>Xenopus</taxon>
        <taxon>Xenopus</taxon>
    </lineage>
</organism>
<reference evidence="2" key="1">
    <citation type="journal article" date="2016" name="Nature">
        <title>Genome evolution in the allotetraploid frog Xenopus laevis.</title>
        <authorList>
            <person name="Session A.M."/>
            <person name="Uno Y."/>
            <person name="Kwon T."/>
            <person name="Chapman J.A."/>
            <person name="Toyoda A."/>
            <person name="Takahashi S."/>
            <person name="Fukui A."/>
            <person name="Hikosaka A."/>
            <person name="Suzuki A."/>
            <person name="Kondo M."/>
            <person name="van Heeringen S.J."/>
            <person name="Quigley I."/>
            <person name="Heinz S."/>
            <person name="Ogino H."/>
            <person name="Ochi H."/>
            <person name="Hellsten U."/>
            <person name="Lyons J.B."/>
            <person name="Simakov O."/>
            <person name="Putnam N."/>
            <person name="Stites J."/>
            <person name="Kuroki Y."/>
            <person name="Tanaka T."/>
            <person name="Michiue T."/>
            <person name="Watanabe M."/>
            <person name="Bogdanovic O."/>
            <person name="Lister R."/>
            <person name="Georgiou G."/>
            <person name="Paranjpe S.S."/>
            <person name="van Kruijsbergen I."/>
            <person name="Shu S."/>
            <person name="Carlson J."/>
            <person name="Kinoshita T."/>
            <person name="Ohta Y."/>
            <person name="Mawaribuchi S."/>
            <person name="Jenkins J."/>
            <person name="Grimwood J."/>
            <person name="Schmutz J."/>
            <person name="Mitros T."/>
            <person name="Mozaffari S.V."/>
            <person name="Suzuki Y."/>
            <person name="Haramoto Y."/>
            <person name="Yamamoto T.S."/>
            <person name="Takagi C."/>
            <person name="Heald R."/>
            <person name="Miller K."/>
            <person name="Haudenschild C."/>
            <person name="Kitzman J."/>
            <person name="Nakayama T."/>
            <person name="Izutsu Y."/>
            <person name="Robert J."/>
            <person name="Fortriede J."/>
            <person name="Burns K."/>
            <person name="Lotay V."/>
            <person name="Karimi K."/>
            <person name="Yasuoka Y."/>
            <person name="Dichmann D.S."/>
            <person name="Flajnik M.F."/>
            <person name="Houston D.W."/>
            <person name="Shendure J."/>
            <person name="DuPasquier L."/>
            <person name="Vize P.D."/>
            <person name="Zorn A.M."/>
            <person name="Ito M."/>
            <person name="Marcotte E.M."/>
            <person name="Wallingford J.B."/>
            <person name="Ito Y."/>
            <person name="Asashima M."/>
            <person name="Ueno N."/>
            <person name="Matsuda Y."/>
            <person name="Veenstra G.J."/>
            <person name="Fujiyama A."/>
            <person name="Harland R.M."/>
            <person name="Taira M."/>
            <person name="Rokhsar D.S."/>
        </authorList>
    </citation>
    <scope>NUCLEOTIDE SEQUENCE [LARGE SCALE GENOMIC DNA]</scope>
    <source>
        <strain evidence="2">J</strain>
    </source>
</reference>
<proteinExistence type="predicted"/>